<dbReference type="OrthoDB" id="691817at2759"/>
<proteinExistence type="predicted"/>
<evidence type="ECO:0000313" key="2">
    <source>
        <dbReference type="Proteomes" id="UP001055439"/>
    </source>
</evidence>
<organism evidence="1 2">
    <name type="scientific">Musa troglodytarum</name>
    <name type="common">fe'i banana</name>
    <dbReference type="NCBI Taxonomy" id="320322"/>
    <lineage>
        <taxon>Eukaryota</taxon>
        <taxon>Viridiplantae</taxon>
        <taxon>Streptophyta</taxon>
        <taxon>Embryophyta</taxon>
        <taxon>Tracheophyta</taxon>
        <taxon>Spermatophyta</taxon>
        <taxon>Magnoliopsida</taxon>
        <taxon>Liliopsida</taxon>
        <taxon>Zingiberales</taxon>
        <taxon>Musaceae</taxon>
        <taxon>Musa</taxon>
    </lineage>
</organism>
<sequence length="85" mass="8913">MDAQHISLDGSAEAPCGLEVDEPVDEGAAGLLGCLAHLGVDEAIEDVGAHAELKSVDGASAGGRRPWRVKVGMGRLRRPWRRRGG</sequence>
<name>A0A9E7JBN9_9LILI</name>
<dbReference type="AlphaFoldDB" id="A0A9E7JBN9"/>
<keyword evidence="2" id="KW-1185">Reference proteome</keyword>
<protein>
    <submittedName>
        <fullName evidence="1">Uncharacterized protein</fullName>
    </submittedName>
</protein>
<reference evidence="1" key="1">
    <citation type="submission" date="2022-05" db="EMBL/GenBank/DDBJ databases">
        <title>The Musa troglodytarum L. genome provides insights into the mechanism of non-climacteric behaviour and enrichment of carotenoids.</title>
        <authorList>
            <person name="Wang J."/>
        </authorList>
    </citation>
    <scope>NUCLEOTIDE SEQUENCE</scope>
    <source>
        <tissue evidence="1">Leaf</tissue>
    </source>
</reference>
<dbReference type="EMBL" id="CP097502">
    <property type="protein sequence ID" value="URD75016.1"/>
    <property type="molecule type" value="Genomic_DNA"/>
</dbReference>
<evidence type="ECO:0000313" key="1">
    <source>
        <dbReference type="EMBL" id="URD75016.1"/>
    </source>
</evidence>
<gene>
    <name evidence="1" type="ORF">MUK42_08999</name>
</gene>
<dbReference type="Proteomes" id="UP001055439">
    <property type="component" value="Chromosome 1"/>
</dbReference>
<accession>A0A9E7JBN9</accession>